<organism evidence="13">
    <name type="scientific">plant metagenome</name>
    <dbReference type="NCBI Taxonomy" id="1297885"/>
    <lineage>
        <taxon>unclassified sequences</taxon>
        <taxon>metagenomes</taxon>
        <taxon>organismal metagenomes</taxon>
    </lineage>
</organism>
<dbReference type="GO" id="GO:0020037">
    <property type="term" value="F:heme binding"/>
    <property type="evidence" value="ECO:0007669"/>
    <property type="project" value="InterPro"/>
</dbReference>
<dbReference type="GO" id="GO:0046872">
    <property type="term" value="F:metal ion binding"/>
    <property type="evidence" value="ECO:0007669"/>
    <property type="project" value="UniProtKB-KW"/>
</dbReference>
<keyword evidence="8" id="KW-0408">Iron</keyword>
<evidence type="ECO:0000256" key="2">
    <source>
        <dbReference type="ARBA" id="ARBA00015125"/>
    </source>
</evidence>
<evidence type="ECO:0000313" key="12">
    <source>
        <dbReference type="EMBL" id="VFR77259.1"/>
    </source>
</evidence>
<evidence type="ECO:0000256" key="7">
    <source>
        <dbReference type="ARBA" id="ARBA00022842"/>
    </source>
</evidence>
<dbReference type="EMBL" id="CAADIL010000024">
    <property type="protein sequence ID" value="VFR77259.1"/>
    <property type="molecule type" value="Genomic_DNA"/>
</dbReference>
<dbReference type="Gene3D" id="1.10.490.10">
    <property type="entry name" value="Globins"/>
    <property type="match status" value="1"/>
</dbReference>
<dbReference type="PANTHER" id="PTHR45138:SF9">
    <property type="entry name" value="DIGUANYLATE CYCLASE DGCM-RELATED"/>
    <property type="match status" value="1"/>
</dbReference>
<evidence type="ECO:0000256" key="1">
    <source>
        <dbReference type="ARBA" id="ARBA00001971"/>
    </source>
</evidence>
<evidence type="ECO:0000313" key="13">
    <source>
        <dbReference type="EMBL" id="VFR89778.1"/>
    </source>
</evidence>
<evidence type="ECO:0000256" key="8">
    <source>
        <dbReference type="ARBA" id="ARBA00023004"/>
    </source>
</evidence>
<dbReference type="EMBL" id="CAADIJ010000029">
    <property type="protein sequence ID" value="VFR89778.1"/>
    <property type="molecule type" value="Genomic_DNA"/>
</dbReference>
<dbReference type="GO" id="GO:0043709">
    <property type="term" value="P:cell adhesion involved in single-species biofilm formation"/>
    <property type="evidence" value="ECO:0007669"/>
    <property type="project" value="TreeGrafter"/>
</dbReference>
<dbReference type="InterPro" id="IPR029787">
    <property type="entry name" value="Nucleotide_cyclase"/>
</dbReference>
<proteinExistence type="predicted"/>
<dbReference type="UniPathway" id="UPA00599"/>
<accession>A0A484URV7</accession>
<dbReference type="GO" id="GO:0005886">
    <property type="term" value="C:plasma membrane"/>
    <property type="evidence" value="ECO:0007669"/>
    <property type="project" value="TreeGrafter"/>
</dbReference>
<keyword evidence="4" id="KW-0808">Transferase</keyword>
<gene>
    <name evidence="11" type="ORF">ANDA3_3110</name>
    <name evidence="12" type="ORF">DAR2_2977</name>
    <name evidence="13" type="ORF">DAR3_2976</name>
</gene>
<dbReference type="Pfam" id="PF21118">
    <property type="entry name" value="DosC_2nd"/>
    <property type="match status" value="1"/>
</dbReference>
<dbReference type="Pfam" id="PF00990">
    <property type="entry name" value="GGDEF"/>
    <property type="match status" value="1"/>
</dbReference>
<dbReference type="PANTHER" id="PTHR45138">
    <property type="entry name" value="REGULATORY COMPONENTS OF SENSORY TRANSDUCTION SYSTEM"/>
    <property type="match status" value="1"/>
</dbReference>
<dbReference type="InterPro" id="IPR043128">
    <property type="entry name" value="Rev_trsase/Diguanyl_cyclase"/>
</dbReference>
<dbReference type="PROSITE" id="PS50887">
    <property type="entry name" value="GGDEF"/>
    <property type="match status" value="1"/>
</dbReference>
<sequence length="469" mass="51962">MADIAATGIHLPSMPYQSAPTELLATTWRRAQARHEPGTHARLRDLVAEHRTTLATRFYEAMLESPSASRFLSHQLVQTRLHAALQRWLDTVFDIAFNARYDEAVAFQRHIGEVHARIGIPSHLVMQGARALMMDLHALLGDAPVAERAQALACAVDTIGQATEIMCHAYDTFHERNTRAEESYRLFVVSQDIVSEKEKQRAALLDWENTFVYEIAVNGAGPSLPRLGKSEFGMWFLHKAAHAFEGSKDVENILAQITQVDEAVAGLADTPAQAAIPVLKTVREQCAAIRFLLEGLFAQAAHLESGRDTLTRLLNRKYLQVVMAREINYVRQKASHLSVLSIDIDHFKGINDQYGHDGGDAVLQHLALFLTQSVRSGDYLFRLGGEEFLIVLVDANEAQAIAIGEKLRRRAELERIALRDGQTLSVTLSIGVATHDGHPDYQRLLSAADTALYGAKRAGRNRVLANSAL</sequence>
<dbReference type="AlphaFoldDB" id="A0A484URV7"/>
<dbReference type="SUPFAM" id="SSF46458">
    <property type="entry name" value="Globin-like"/>
    <property type="match status" value="1"/>
</dbReference>
<keyword evidence="3" id="KW-0349">Heme</keyword>
<evidence type="ECO:0000256" key="3">
    <source>
        <dbReference type="ARBA" id="ARBA00022617"/>
    </source>
</evidence>
<keyword evidence="5" id="KW-0479">Metal-binding</keyword>
<evidence type="ECO:0000256" key="6">
    <source>
        <dbReference type="ARBA" id="ARBA00022741"/>
    </source>
</evidence>
<dbReference type="CDD" id="cd01949">
    <property type="entry name" value="GGDEF"/>
    <property type="match status" value="1"/>
</dbReference>
<keyword evidence="7" id="KW-0460">Magnesium</keyword>
<dbReference type="GO" id="GO:0019825">
    <property type="term" value="F:oxygen binding"/>
    <property type="evidence" value="ECO:0007669"/>
    <property type="project" value="InterPro"/>
</dbReference>
<evidence type="ECO:0000256" key="9">
    <source>
        <dbReference type="ARBA" id="ARBA00029839"/>
    </source>
</evidence>
<feature type="domain" description="GGDEF" evidence="10">
    <location>
        <begin position="335"/>
        <end position="468"/>
    </location>
</feature>
<dbReference type="InterPro" id="IPR044398">
    <property type="entry name" value="Globin-sensor_dom"/>
</dbReference>
<dbReference type="GO" id="GO:1902201">
    <property type="term" value="P:negative regulation of bacterial-type flagellum-dependent cell motility"/>
    <property type="evidence" value="ECO:0007669"/>
    <property type="project" value="TreeGrafter"/>
</dbReference>
<dbReference type="InterPro" id="IPR050469">
    <property type="entry name" value="Diguanylate_Cyclase"/>
</dbReference>
<dbReference type="FunFam" id="3.30.70.270:FF:000001">
    <property type="entry name" value="Diguanylate cyclase domain protein"/>
    <property type="match status" value="1"/>
</dbReference>
<dbReference type="EMBL" id="CAADIC010000029">
    <property type="protein sequence ID" value="VFR43542.1"/>
    <property type="molecule type" value="Genomic_DNA"/>
</dbReference>
<evidence type="ECO:0000313" key="11">
    <source>
        <dbReference type="EMBL" id="VFR43542.1"/>
    </source>
</evidence>
<dbReference type="InterPro" id="IPR009050">
    <property type="entry name" value="Globin-like_sf"/>
</dbReference>
<reference evidence="13" key="1">
    <citation type="submission" date="2019-03" db="EMBL/GenBank/DDBJ databases">
        <authorList>
            <person name="Danneels B."/>
        </authorList>
    </citation>
    <scope>NUCLEOTIDE SEQUENCE</scope>
</reference>
<dbReference type="NCBIfam" id="TIGR00254">
    <property type="entry name" value="GGDEF"/>
    <property type="match status" value="1"/>
</dbReference>
<name>A0A484URV7_9ZZZZ</name>
<keyword evidence="6" id="KW-0547">Nucleotide-binding</keyword>
<evidence type="ECO:0000256" key="4">
    <source>
        <dbReference type="ARBA" id="ARBA00022679"/>
    </source>
</evidence>
<dbReference type="GO" id="GO:0000166">
    <property type="term" value="F:nucleotide binding"/>
    <property type="evidence" value="ECO:0007669"/>
    <property type="project" value="UniProtKB-KW"/>
</dbReference>
<comment type="cofactor">
    <cofactor evidence="1">
        <name>heme</name>
        <dbReference type="ChEBI" id="CHEBI:30413"/>
    </cofactor>
</comment>
<dbReference type="SMART" id="SM00267">
    <property type="entry name" value="GGDEF"/>
    <property type="match status" value="1"/>
</dbReference>
<dbReference type="Pfam" id="PF11563">
    <property type="entry name" value="Protoglobin"/>
    <property type="match status" value="1"/>
</dbReference>
<dbReference type="InterPro" id="IPR000160">
    <property type="entry name" value="GGDEF_dom"/>
</dbReference>
<dbReference type="SUPFAM" id="SSF55073">
    <property type="entry name" value="Nucleotide cyclase"/>
    <property type="match status" value="1"/>
</dbReference>
<protein>
    <recommendedName>
        <fullName evidence="2">Diguanylate cyclase DosC</fullName>
    </recommendedName>
    <alternativeName>
        <fullName evidence="9">Direct oxygen-sensing cyclase</fullName>
    </alternativeName>
</protein>
<dbReference type="CDD" id="cd14757">
    <property type="entry name" value="GS_EcDosC-like_GGDEF"/>
    <property type="match status" value="1"/>
</dbReference>
<dbReference type="GO" id="GO:0052621">
    <property type="term" value="F:diguanylate cyclase activity"/>
    <property type="evidence" value="ECO:0007669"/>
    <property type="project" value="TreeGrafter"/>
</dbReference>
<dbReference type="InterPro" id="IPR039435">
    <property type="entry name" value="DosC_GS"/>
</dbReference>
<dbReference type="InterPro" id="IPR012292">
    <property type="entry name" value="Globin/Proto"/>
</dbReference>
<evidence type="ECO:0000259" key="10">
    <source>
        <dbReference type="PROSITE" id="PS50887"/>
    </source>
</evidence>
<dbReference type="InterPro" id="IPR048442">
    <property type="entry name" value="DosC_2nd"/>
</dbReference>
<evidence type="ECO:0000256" key="5">
    <source>
        <dbReference type="ARBA" id="ARBA00022723"/>
    </source>
</evidence>
<dbReference type="Gene3D" id="3.30.70.270">
    <property type="match status" value="1"/>
</dbReference>